<evidence type="ECO:0000313" key="3">
    <source>
        <dbReference type="Proteomes" id="UP000245469"/>
    </source>
</evidence>
<name>A0A316AI39_9ACTN</name>
<reference evidence="2 3" key="1">
    <citation type="submission" date="2018-03" db="EMBL/GenBank/DDBJ databases">
        <title>Genomic Encyclopedia of Archaeal and Bacterial Type Strains, Phase II (KMG-II): from individual species to whole genera.</title>
        <authorList>
            <person name="Goeker M."/>
        </authorList>
    </citation>
    <scope>NUCLEOTIDE SEQUENCE [LARGE SCALE GENOMIC DNA]</scope>
    <source>
        <strain evidence="2 3">DSM 44889</strain>
    </source>
</reference>
<feature type="transmembrane region" description="Helical" evidence="1">
    <location>
        <begin position="119"/>
        <end position="142"/>
    </location>
</feature>
<comment type="caution">
    <text evidence="2">The sequence shown here is derived from an EMBL/GenBank/DDBJ whole genome shotgun (WGS) entry which is preliminary data.</text>
</comment>
<evidence type="ECO:0000313" key="2">
    <source>
        <dbReference type="EMBL" id="PWJ49577.1"/>
    </source>
</evidence>
<keyword evidence="3" id="KW-1185">Reference proteome</keyword>
<feature type="transmembrane region" description="Helical" evidence="1">
    <location>
        <begin position="83"/>
        <end position="107"/>
    </location>
</feature>
<accession>A0A316AI39</accession>
<dbReference type="RefSeq" id="WP_109775794.1">
    <property type="nucleotide sequence ID" value="NZ_QGDQ01000025.1"/>
</dbReference>
<dbReference type="Proteomes" id="UP000245469">
    <property type="component" value="Unassembled WGS sequence"/>
</dbReference>
<evidence type="ECO:0008006" key="4">
    <source>
        <dbReference type="Google" id="ProtNLM"/>
    </source>
</evidence>
<keyword evidence="1" id="KW-0472">Membrane</keyword>
<proteinExistence type="predicted"/>
<gene>
    <name evidence="2" type="ORF">BXY45_12544</name>
</gene>
<protein>
    <recommendedName>
        <fullName evidence="4">DUF1453 family protein</fullName>
    </recommendedName>
</protein>
<keyword evidence="1" id="KW-1133">Transmembrane helix</keyword>
<organism evidence="2 3">
    <name type="scientific">Quadrisphaera granulorum</name>
    <dbReference type="NCBI Taxonomy" id="317664"/>
    <lineage>
        <taxon>Bacteria</taxon>
        <taxon>Bacillati</taxon>
        <taxon>Actinomycetota</taxon>
        <taxon>Actinomycetes</taxon>
        <taxon>Kineosporiales</taxon>
        <taxon>Kineosporiaceae</taxon>
        <taxon>Quadrisphaera</taxon>
    </lineage>
</organism>
<keyword evidence="1" id="KW-0812">Transmembrane</keyword>
<feature type="transmembrane region" description="Helical" evidence="1">
    <location>
        <begin position="50"/>
        <end position="71"/>
    </location>
</feature>
<sequence length="158" mass="16220">MHITSILVAVVVAVLLIARRARPRPVREENWAKPLILSVVGLFLLHDVPLTAGVVAFTAVSLVLALASGALRGAFVRLRRTPTGLVSSWGPAAFGAFALLVVLRLGVDAIATSMGVPSAALGQTVLLTLGASLLAESLVVAVRVRADAGHSAVGSPVH</sequence>
<evidence type="ECO:0000256" key="1">
    <source>
        <dbReference type="SAM" id="Phobius"/>
    </source>
</evidence>
<dbReference type="EMBL" id="QGDQ01000025">
    <property type="protein sequence ID" value="PWJ49577.1"/>
    <property type="molecule type" value="Genomic_DNA"/>
</dbReference>
<dbReference type="AlphaFoldDB" id="A0A316AI39"/>